<name>A0A0L0F544_9EUKA</name>
<proteinExistence type="predicted"/>
<feature type="non-terminal residue" evidence="1">
    <location>
        <position position="100"/>
    </location>
</feature>
<protein>
    <recommendedName>
        <fullName evidence="3">OBG-type G domain-containing protein</fullName>
    </recommendedName>
</protein>
<dbReference type="OrthoDB" id="8954335at2759"/>
<reference evidence="1 2" key="1">
    <citation type="submission" date="2011-02" db="EMBL/GenBank/DDBJ databases">
        <title>The Genome Sequence of Sphaeroforma arctica JP610.</title>
        <authorList>
            <consortium name="The Broad Institute Genome Sequencing Platform"/>
            <person name="Russ C."/>
            <person name="Cuomo C."/>
            <person name="Young S.K."/>
            <person name="Zeng Q."/>
            <person name="Gargeya S."/>
            <person name="Alvarado L."/>
            <person name="Berlin A."/>
            <person name="Chapman S.B."/>
            <person name="Chen Z."/>
            <person name="Freedman E."/>
            <person name="Gellesch M."/>
            <person name="Goldberg J."/>
            <person name="Griggs A."/>
            <person name="Gujja S."/>
            <person name="Heilman E."/>
            <person name="Heiman D."/>
            <person name="Howarth C."/>
            <person name="Mehta T."/>
            <person name="Neiman D."/>
            <person name="Pearson M."/>
            <person name="Roberts A."/>
            <person name="Saif S."/>
            <person name="Shea T."/>
            <person name="Shenoy N."/>
            <person name="Sisk P."/>
            <person name="Stolte C."/>
            <person name="Sykes S."/>
            <person name="White J."/>
            <person name="Yandava C."/>
            <person name="Burger G."/>
            <person name="Gray M.W."/>
            <person name="Holland P.W.H."/>
            <person name="King N."/>
            <person name="Lang F.B.F."/>
            <person name="Roger A.J."/>
            <person name="Ruiz-Trillo I."/>
            <person name="Haas B."/>
            <person name="Nusbaum C."/>
            <person name="Birren B."/>
        </authorList>
    </citation>
    <scope>NUCLEOTIDE SEQUENCE [LARGE SCALE GENOMIC DNA]</scope>
    <source>
        <strain evidence="1 2">JP610</strain>
    </source>
</reference>
<dbReference type="InterPro" id="IPR005662">
    <property type="entry name" value="GTPase_Era-like"/>
</dbReference>
<dbReference type="GO" id="GO:0019843">
    <property type="term" value="F:rRNA binding"/>
    <property type="evidence" value="ECO:0007669"/>
    <property type="project" value="TreeGrafter"/>
</dbReference>
<evidence type="ECO:0000313" key="1">
    <source>
        <dbReference type="EMBL" id="KNC71832.1"/>
    </source>
</evidence>
<dbReference type="GO" id="GO:0043024">
    <property type="term" value="F:ribosomal small subunit binding"/>
    <property type="evidence" value="ECO:0007669"/>
    <property type="project" value="TreeGrafter"/>
</dbReference>
<dbReference type="InterPro" id="IPR027417">
    <property type="entry name" value="P-loop_NTPase"/>
</dbReference>
<dbReference type="GO" id="GO:0000028">
    <property type="term" value="P:ribosomal small subunit assembly"/>
    <property type="evidence" value="ECO:0007669"/>
    <property type="project" value="TreeGrafter"/>
</dbReference>
<dbReference type="SUPFAM" id="SSF52540">
    <property type="entry name" value="P-loop containing nucleoside triphosphate hydrolases"/>
    <property type="match status" value="1"/>
</dbReference>
<dbReference type="PANTHER" id="PTHR42698:SF1">
    <property type="entry name" value="GTPASE ERA, MITOCHONDRIAL"/>
    <property type="match status" value="1"/>
</dbReference>
<keyword evidence="2" id="KW-1185">Reference proteome</keyword>
<gene>
    <name evidence="1" type="ORF">SARC_15625</name>
</gene>
<dbReference type="GeneID" id="25916129"/>
<dbReference type="GO" id="GO:0005759">
    <property type="term" value="C:mitochondrial matrix"/>
    <property type="evidence" value="ECO:0007669"/>
    <property type="project" value="TreeGrafter"/>
</dbReference>
<dbReference type="Proteomes" id="UP000054560">
    <property type="component" value="Unassembled WGS sequence"/>
</dbReference>
<dbReference type="EMBL" id="KQ248048">
    <property type="protein sequence ID" value="KNC71832.1"/>
    <property type="molecule type" value="Genomic_DNA"/>
</dbReference>
<dbReference type="Gene3D" id="3.40.50.300">
    <property type="entry name" value="P-loop containing nucleotide triphosphate hydrolases"/>
    <property type="match status" value="1"/>
</dbReference>
<sequence>MVGLLIDVSLANPLRGFELLNQNIDCKRIKNAVLIINKVDIIKDKREYLLPMVKRAMMVSKINFDKVFYISALNRDGVDTLKNYLLAEAKPGDWEYDPSE</sequence>
<accession>A0A0L0F544</accession>
<dbReference type="AlphaFoldDB" id="A0A0L0F544"/>
<dbReference type="PANTHER" id="PTHR42698">
    <property type="entry name" value="GTPASE ERA"/>
    <property type="match status" value="1"/>
</dbReference>
<organism evidence="1 2">
    <name type="scientific">Sphaeroforma arctica JP610</name>
    <dbReference type="NCBI Taxonomy" id="667725"/>
    <lineage>
        <taxon>Eukaryota</taxon>
        <taxon>Ichthyosporea</taxon>
        <taxon>Ichthyophonida</taxon>
        <taxon>Sphaeroforma</taxon>
    </lineage>
</organism>
<evidence type="ECO:0000313" key="2">
    <source>
        <dbReference type="Proteomes" id="UP000054560"/>
    </source>
</evidence>
<evidence type="ECO:0008006" key="3">
    <source>
        <dbReference type="Google" id="ProtNLM"/>
    </source>
</evidence>
<dbReference type="GO" id="GO:0005525">
    <property type="term" value="F:GTP binding"/>
    <property type="evidence" value="ECO:0007669"/>
    <property type="project" value="InterPro"/>
</dbReference>
<dbReference type="RefSeq" id="XP_014145734.1">
    <property type="nucleotide sequence ID" value="XM_014290259.1"/>
</dbReference>